<keyword evidence="7" id="KW-0479">Metal-binding</keyword>
<dbReference type="RefSeq" id="WP_177199993.1">
    <property type="nucleotide sequence ID" value="NZ_FOLE01000013.1"/>
</dbReference>
<evidence type="ECO:0000256" key="7">
    <source>
        <dbReference type="ARBA" id="ARBA00022723"/>
    </source>
</evidence>
<organism evidence="12 13">
    <name type="scientific">Flexibacter flexilis DSM 6793</name>
    <dbReference type="NCBI Taxonomy" id="927664"/>
    <lineage>
        <taxon>Bacteria</taxon>
        <taxon>Pseudomonadati</taxon>
        <taxon>Bacteroidota</taxon>
        <taxon>Cytophagia</taxon>
        <taxon>Cytophagales</taxon>
        <taxon>Flexibacteraceae</taxon>
        <taxon>Flexibacter</taxon>
    </lineage>
</organism>
<dbReference type="STRING" id="927664.SAMN05421780_11355"/>
<dbReference type="GO" id="GO:0003676">
    <property type="term" value="F:nucleic acid binding"/>
    <property type="evidence" value="ECO:0007669"/>
    <property type="project" value="InterPro"/>
</dbReference>
<dbReference type="GO" id="GO:0004523">
    <property type="term" value="F:RNA-DNA hybrid ribonuclease activity"/>
    <property type="evidence" value="ECO:0007669"/>
    <property type="project" value="UniProtKB-EC"/>
</dbReference>
<dbReference type="EC" id="3.1.26.4" evidence="5"/>
<keyword evidence="6" id="KW-0540">Nuclease</keyword>
<dbReference type="InterPro" id="IPR012337">
    <property type="entry name" value="RNaseH-like_sf"/>
</dbReference>
<dbReference type="GO" id="GO:0043137">
    <property type="term" value="P:DNA replication, removal of RNA primer"/>
    <property type="evidence" value="ECO:0007669"/>
    <property type="project" value="TreeGrafter"/>
</dbReference>
<name>A0A1I1NHK1_9BACT</name>
<sequence>METEEIIPEVNIYADGGAEPNPGKGGFGVIMTYKEHKKEFSQGYLLTTNNRMELMGVIFALERLKKPSIVNVYTDSQYVVNGIEKGWAEKWKSNNWYRKRNAKAINYDLWDKLLNLISNNQKVTFNWVKGHAGHKENERCDELANWALNSKNLLEDVGYESEKEEVYIPTHSEQEKHQNRKRKVLNEGDNCRKCNTQVIKKDTKRKELKPNQEYYFDYYLLCPTCKTMYMVEEAKKFVNDNKSRLFT</sequence>
<dbReference type="SUPFAM" id="SSF53098">
    <property type="entry name" value="Ribonuclease H-like"/>
    <property type="match status" value="1"/>
</dbReference>
<dbReference type="PROSITE" id="PS50879">
    <property type="entry name" value="RNASE_H_1"/>
    <property type="match status" value="1"/>
</dbReference>
<dbReference type="PANTHER" id="PTHR10642">
    <property type="entry name" value="RIBONUCLEASE H1"/>
    <property type="match status" value="1"/>
</dbReference>
<evidence type="ECO:0000313" key="13">
    <source>
        <dbReference type="Proteomes" id="UP000199514"/>
    </source>
</evidence>
<reference evidence="12 13" key="1">
    <citation type="submission" date="2016-10" db="EMBL/GenBank/DDBJ databases">
        <authorList>
            <person name="de Groot N.N."/>
        </authorList>
    </citation>
    <scope>NUCLEOTIDE SEQUENCE [LARGE SCALE GENOMIC DNA]</scope>
    <source>
        <strain evidence="12 13">DSM 6793</strain>
    </source>
</reference>
<proteinExistence type="inferred from homology"/>
<comment type="catalytic activity">
    <reaction evidence="1">
        <text>Endonucleolytic cleavage to 5'-phosphomonoester.</text>
        <dbReference type="EC" id="3.1.26.4"/>
    </reaction>
</comment>
<evidence type="ECO:0000256" key="6">
    <source>
        <dbReference type="ARBA" id="ARBA00022722"/>
    </source>
</evidence>
<keyword evidence="10" id="KW-0460">Magnesium</keyword>
<evidence type="ECO:0000256" key="1">
    <source>
        <dbReference type="ARBA" id="ARBA00000077"/>
    </source>
</evidence>
<protein>
    <recommendedName>
        <fullName evidence="5">ribonuclease H</fullName>
        <ecNumber evidence="5">3.1.26.4</ecNumber>
    </recommendedName>
</protein>
<comment type="similarity">
    <text evidence="3">Belongs to the RNase H family.</text>
</comment>
<dbReference type="InterPro" id="IPR022892">
    <property type="entry name" value="RNaseHI"/>
</dbReference>
<accession>A0A1I1NHK1</accession>
<dbReference type="AlphaFoldDB" id="A0A1I1NHK1"/>
<dbReference type="EMBL" id="FOLE01000013">
    <property type="protein sequence ID" value="SFC94223.1"/>
    <property type="molecule type" value="Genomic_DNA"/>
</dbReference>
<gene>
    <name evidence="12" type="ORF">SAMN05421780_11355</name>
</gene>
<evidence type="ECO:0000256" key="9">
    <source>
        <dbReference type="ARBA" id="ARBA00022801"/>
    </source>
</evidence>
<keyword evidence="13" id="KW-1185">Reference proteome</keyword>
<dbReference type="InterPro" id="IPR002156">
    <property type="entry name" value="RNaseH_domain"/>
</dbReference>
<evidence type="ECO:0000313" key="12">
    <source>
        <dbReference type="EMBL" id="SFC94223.1"/>
    </source>
</evidence>
<comment type="cofactor">
    <cofactor evidence="2">
        <name>Mg(2+)</name>
        <dbReference type="ChEBI" id="CHEBI:18420"/>
    </cofactor>
</comment>
<dbReference type="GO" id="GO:0046872">
    <property type="term" value="F:metal ion binding"/>
    <property type="evidence" value="ECO:0007669"/>
    <property type="project" value="UniProtKB-KW"/>
</dbReference>
<dbReference type="NCBIfam" id="NF001236">
    <property type="entry name" value="PRK00203.1"/>
    <property type="match status" value="1"/>
</dbReference>
<dbReference type="CDD" id="cd09278">
    <property type="entry name" value="RNase_HI_prokaryote_like"/>
    <property type="match status" value="1"/>
</dbReference>
<evidence type="ECO:0000256" key="2">
    <source>
        <dbReference type="ARBA" id="ARBA00001946"/>
    </source>
</evidence>
<dbReference type="Gene3D" id="3.30.420.10">
    <property type="entry name" value="Ribonuclease H-like superfamily/Ribonuclease H"/>
    <property type="match status" value="1"/>
</dbReference>
<feature type="domain" description="RNase H type-1" evidence="11">
    <location>
        <begin position="6"/>
        <end position="149"/>
    </location>
</feature>
<dbReference type="Pfam" id="PF00075">
    <property type="entry name" value="RNase_H"/>
    <property type="match status" value="1"/>
</dbReference>
<dbReference type="PANTHER" id="PTHR10642:SF26">
    <property type="entry name" value="RIBONUCLEASE H1"/>
    <property type="match status" value="1"/>
</dbReference>
<evidence type="ECO:0000256" key="10">
    <source>
        <dbReference type="ARBA" id="ARBA00022842"/>
    </source>
</evidence>
<evidence type="ECO:0000256" key="4">
    <source>
        <dbReference type="ARBA" id="ARBA00011245"/>
    </source>
</evidence>
<evidence type="ECO:0000256" key="8">
    <source>
        <dbReference type="ARBA" id="ARBA00022759"/>
    </source>
</evidence>
<comment type="subunit">
    <text evidence="4">Monomer.</text>
</comment>
<evidence type="ECO:0000256" key="3">
    <source>
        <dbReference type="ARBA" id="ARBA00005300"/>
    </source>
</evidence>
<dbReference type="InterPro" id="IPR036397">
    <property type="entry name" value="RNaseH_sf"/>
</dbReference>
<keyword evidence="9" id="KW-0378">Hydrolase</keyword>
<evidence type="ECO:0000259" key="11">
    <source>
        <dbReference type="PROSITE" id="PS50879"/>
    </source>
</evidence>
<dbReference type="Proteomes" id="UP000199514">
    <property type="component" value="Unassembled WGS sequence"/>
</dbReference>
<dbReference type="InterPro" id="IPR050092">
    <property type="entry name" value="RNase_H"/>
</dbReference>
<evidence type="ECO:0000256" key="5">
    <source>
        <dbReference type="ARBA" id="ARBA00012180"/>
    </source>
</evidence>
<keyword evidence="8" id="KW-0255">Endonuclease</keyword>